<gene>
    <name evidence="2" type="ORF">GCM10011363_21110</name>
</gene>
<organism evidence="2 3">
    <name type="scientific">Marivita lacus</name>
    <dbReference type="NCBI Taxonomy" id="1323742"/>
    <lineage>
        <taxon>Bacteria</taxon>
        <taxon>Pseudomonadati</taxon>
        <taxon>Pseudomonadota</taxon>
        <taxon>Alphaproteobacteria</taxon>
        <taxon>Rhodobacterales</taxon>
        <taxon>Roseobacteraceae</taxon>
        <taxon>Marivita</taxon>
    </lineage>
</organism>
<protein>
    <recommendedName>
        <fullName evidence="1">DUF4145 domain-containing protein</fullName>
    </recommendedName>
</protein>
<dbReference type="EMBL" id="BMFC01000004">
    <property type="protein sequence ID" value="GGC04198.1"/>
    <property type="molecule type" value="Genomic_DNA"/>
</dbReference>
<accession>A0ABQ1KLS1</accession>
<keyword evidence="3" id="KW-1185">Reference proteome</keyword>
<evidence type="ECO:0000313" key="3">
    <source>
        <dbReference type="Proteomes" id="UP000645462"/>
    </source>
</evidence>
<comment type="caution">
    <text evidence="2">The sequence shown here is derived from an EMBL/GenBank/DDBJ whole genome shotgun (WGS) entry which is preliminary data.</text>
</comment>
<name>A0ABQ1KLS1_9RHOB</name>
<dbReference type="RefSeq" id="WP_188482003.1">
    <property type="nucleotide sequence ID" value="NZ_BMFC01000004.1"/>
</dbReference>
<evidence type="ECO:0000259" key="1">
    <source>
        <dbReference type="Pfam" id="PF13643"/>
    </source>
</evidence>
<evidence type="ECO:0000313" key="2">
    <source>
        <dbReference type="EMBL" id="GGC04198.1"/>
    </source>
</evidence>
<dbReference type="InterPro" id="IPR025285">
    <property type="entry name" value="DUF4145"/>
</dbReference>
<sequence>MPSSEDIISAYCPKCGDMRRAFVHGKREIEWHDDHLPIHGSETGYLLECCGCQELYFRKDSFFSEAGHFSYNPITHQEEYDPAIEVTYFPSIKKRPKPAALSKMQIQDRILDSILDELYVSLDNNLNLLAAIGIRTAFDRATELMGIDPNLRFNEKLSKLQDEGFIGETEKDILSSLIDAGNAAAHRGWKPSNDDLHLMLDIFEPFLERNLLTRHAFKSLHGKVPKRSKKKSDAPKKQT</sequence>
<reference evidence="3" key="1">
    <citation type="journal article" date="2019" name="Int. J. Syst. Evol. Microbiol.">
        <title>The Global Catalogue of Microorganisms (GCM) 10K type strain sequencing project: providing services to taxonomists for standard genome sequencing and annotation.</title>
        <authorList>
            <consortium name="The Broad Institute Genomics Platform"/>
            <consortium name="The Broad Institute Genome Sequencing Center for Infectious Disease"/>
            <person name="Wu L."/>
            <person name="Ma J."/>
        </authorList>
    </citation>
    <scope>NUCLEOTIDE SEQUENCE [LARGE SCALE GENOMIC DNA]</scope>
    <source>
        <strain evidence="3">CGMCC 1.12478</strain>
    </source>
</reference>
<dbReference type="Proteomes" id="UP000645462">
    <property type="component" value="Unassembled WGS sequence"/>
</dbReference>
<feature type="domain" description="DUF4145" evidence="1">
    <location>
        <begin position="117"/>
        <end position="204"/>
    </location>
</feature>
<dbReference type="Pfam" id="PF13643">
    <property type="entry name" value="DUF4145"/>
    <property type="match status" value="1"/>
</dbReference>
<proteinExistence type="predicted"/>